<sequence length="81" mass="8939">MNAAAGERRPFPWREVMAFGLGLLRLPPAAFWALTPRELAVLLGAAREGGGTAPGRRELDEMMRHFPDPPQEQAKEGEERG</sequence>
<evidence type="ECO:0000313" key="2">
    <source>
        <dbReference type="Proteomes" id="UP000007374"/>
    </source>
</evidence>
<keyword evidence="2" id="KW-1185">Reference proteome</keyword>
<dbReference type="Pfam" id="PF09550">
    <property type="entry name" value="Phage_TAC_6"/>
    <property type="match status" value="1"/>
</dbReference>
<dbReference type="NCBIfam" id="TIGR02216">
    <property type="entry name" value="phage_TIGR02216"/>
    <property type="match status" value="1"/>
</dbReference>
<dbReference type="InterPro" id="IPR011739">
    <property type="entry name" value="GTA_rcc01693"/>
</dbReference>
<evidence type="ECO:0008006" key="3">
    <source>
        <dbReference type="Google" id="ProtNLM"/>
    </source>
</evidence>
<dbReference type="OrthoDB" id="7582980at2"/>
<dbReference type="AlphaFoldDB" id="K2NSB4"/>
<accession>K2NSB4</accession>
<dbReference type="InterPro" id="IPR019056">
    <property type="entry name" value="Phage_TAC_6"/>
</dbReference>
<protein>
    <recommendedName>
        <fullName evidence="3">Phage tail assembly chaperone</fullName>
    </recommendedName>
</protein>
<dbReference type="PATRIC" id="fig|1231190.3.peg.4104"/>
<gene>
    <name evidence="1" type="ORF">NA8A_19860</name>
</gene>
<proteinExistence type="predicted"/>
<organism evidence="1 2">
    <name type="scientific">Nitratireductor indicus C115</name>
    <dbReference type="NCBI Taxonomy" id="1231190"/>
    <lineage>
        <taxon>Bacteria</taxon>
        <taxon>Pseudomonadati</taxon>
        <taxon>Pseudomonadota</taxon>
        <taxon>Alphaproteobacteria</taxon>
        <taxon>Hyphomicrobiales</taxon>
        <taxon>Phyllobacteriaceae</taxon>
        <taxon>Nitratireductor</taxon>
    </lineage>
</organism>
<dbReference type="STRING" id="721133.SAMN05216176_103406"/>
<name>K2NSB4_9HYPH</name>
<dbReference type="EMBL" id="AMSI01000016">
    <property type="protein sequence ID" value="EKF40639.1"/>
    <property type="molecule type" value="Genomic_DNA"/>
</dbReference>
<dbReference type="RefSeq" id="WP_009452185.1">
    <property type="nucleotide sequence ID" value="NZ_AMSI01000016.1"/>
</dbReference>
<reference evidence="1 2" key="1">
    <citation type="journal article" date="2012" name="J. Bacteriol.">
        <title>Genome Sequence of Nitratireductor indicus Type Strain C115.</title>
        <authorList>
            <person name="Lai Q."/>
            <person name="Li G."/>
            <person name="Yu Z."/>
            <person name="Shao Z."/>
        </authorList>
    </citation>
    <scope>NUCLEOTIDE SEQUENCE [LARGE SCALE GENOMIC DNA]</scope>
    <source>
        <strain evidence="1 2">C115</strain>
    </source>
</reference>
<evidence type="ECO:0000313" key="1">
    <source>
        <dbReference type="EMBL" id="EKF40639.1"/>
    </source>
</evidence>
<dbReference type="eggNOG" id="ENOG5032XZR">
    <property type="taxonomic scope" value="Bacteria"/>
</dbReference>
<comment type="caution">
    <text evidence="1">The sequence shown here is derived from an EMBL/GenBank/DDBJ whole genome shotgun (WGS) entry which is preliminary data.</text>
</comment>
<dbReference type="Proteomes" id="UP000007374">
    <property type="component" value="Unassembled WGS sequence"/>
</dbReference>